<feature type="signal peptide" evidence="1">
    <location>
        <begin position="1"/>
        <end position="29"/>
    </location>
</feature>
<keyword evidence="1" id="KW-0732">Signal</keyword>
<proteinExistence type="predicted"/>
<evidence type="ECO:0000313" key="4">
    <source>
        <dbReference type="Proteomes" id="UP001500037"/>
    </source>
</evidence>
<feature type="domain" description="Right handed beta helix" evidence="2">
    <location>
        <begin position="199"/>
        <end position="340"/>
    </location>
</feature>
<dbReference type="Proteomes" id="UP001500037">
    <property type="component" value="Unassembled WGS sequence"/>
</dbReference>
<dbReference type="Pfam" id="PF13229">
    <property type="entry name" value="Beta_helix"/>
    <property type="match status" value="1"/>
</dbReference>
<reference evidence="4" key="1">
    <citation type="journal article" date="2019" name="Int. J. Syst. Evol. Microbiol.">
        <title>The Global Catalogue of Microorganisms (GCM) 10K type strain sequencing project: providing services to taxonomists for standard genome sequencing and annotation.</title>
        <authorList>
            <consortium name="The Broad Institute Genomics Platform"/>
            <consortium name="The Broad Institute Genome Sequencing Center for Infectious Disease"/>
            <person name="Wu L."/>
            <person name="Ma J."/>
        </authorList>
    </citation>
    <scope>NUCLEOTIDE SEQUENCE [LARGE SCALE GENOMIC DNA]</scope>
    <source>
        <strain evidence="4">JCM 13004</strain>
    </source>
</reference>
<organism evidence="3 4">
    <name type="scientific">Kitasatospora nipponensis</name>
    <dbReference type="NCBI Taxonomy" id="258049"/>
    <lineage>
        <taxon>Bacteria</taxon>
        <taxon>Bacillati</taxon>
        <taxon>Actinomycetota</taxon>
        <taxon>Actinomycetes</taxon>
        <taxon>Kitasatosporales</taxon>
        <taxon>Streptomycetaceae</taxon>
        <taxon>Kitasatospora</taxon>
    </lineage>
</organism>
<keyword evidence="4" id="KW-1185">Reference proteome</keyword>
<evidence type="ECO:0000259" key="2">
    <source>
        <dbReference type="Pfam" id="PF13229"/>
    </source>
</evidence>
<dbReference type="InterPro" id="IPR012334">
    <property type="entry name" value="Pectin_lyas_fold"/>
</dbReference>
<feature type="chain" id="PRO_5045239987" description="Right handed beta helix domain-containing protein" evidence="1">
    <location>
        <begin position="30"/>
        <end position="513"/>
    </location>
</feature>
<dbReference type="InterPro" id="IPR006626">
    <property type="entry name" value="PbH1"/>
</dbReference>
<dbReference type="RefSeq" id="WP_344444510.1">
    <property type="nucleotide sequence ID" value="NZ_BAAALF010000116.1"/>
</dbReference>
<comment type="caution">
    <text evidence="3">The sequence shown here is derived from an EMBL/GenBank/DDBJ whole genome shotgun (WGS) entry which is preliminary data.</text>
</comment>
<dbReference type="SUPFAM" id="SSF51126">
    <property type="entry name" value="Pectin lyase-like"/>
    <property type="match status" value="1"/>
</dbReference>
<dbReference type="SMART" id="SM00710">
    <property type="entry name" value="PbH1"/>
    <property type="match status" value="4"/>
</dbReference>
<dbReference type="EMBL" id="BAAALF010000116">
    <property type="protein sequence ID" value="GAA1255857.1"/>
    <property type="molecule type" value="Genomic_DNA"/>
</dbReference>
<dbReference type="Gene3D" id="2.160.20.10">
    <property type="entry name" value="Single-stranded right-handed beta-helix, Pectin lyase-like"/>
    <property type="match status" value="1"/>
</dbReference>
<name>A0ABP4HA09_9ACTN</name>
<evidence type="ECO:0000313" key="3">
    <source>
        <dbReference type="EMBL" id="GAA1255857.1"/>
    </source>
</evidence>
<dbReference type="InterPro" id="IPR011050">
    <property type="entry name" value="Pectin_lyase_fold/virulence"/>
</dbReference>
<protein>
    <recommendedName>
        <fullName evidence="2">Right handed beta helix domain-containing protein</fullName>
    </recommendedName>
</protein>
<gene>
    <name evidence="3" type="ORF">GCM10009665_52930</name>
</gene>
<evidence type="ECO:0000256" key="1">
    <source>
        <dbReference type="SAM" id="SignalP"/>
    </source>
</evidence>
<dbReference type="InterPro" id="IPR039448">
    <property type="entry name" value="Beta_helix"/>
</dbReference>
<sequence length="513" mass="52865">MRTAARTRALAGVITTAGLLLAAAGPAVATGSTTYFVDCSQGSDAAAGKSAATAWHSLAKVNGVQLHPGDKVRLRGGTTCFGTLAPQGSGTSADPVRINSYGTGQARIDGQGARAAVFLHNVQGYVLANLDISNTGPAPTTDQQRTGVYVLLEDFGTGTHYVVQNLTVHDVNGSDDRYPIPSGGIVFEAGGSTTPTGFDDIKVRDNTVNHVDRTGIAVVSAWQRRDVNPTGPGTSFAPITHVAVRNNTVSDIGGDGIVVFNGIAPLVENNVINGYGKRTSDYNVGTYAWNSDNAVFQYNDVSHGVSPAMAFDFEGGNRGTIYQYNFSHDNGGGALFSCPSQGTSSTGDIYRYNISQNDVGSGYLGVITMPCGDEPNAQIYNNTFYDPTSPNMVMTSGSSTFKFSNNIFVGQPGGSTINDPFSSFSSNVFQNITSGSGGTLGSHVVQGDPLFTAPGTATSLATAGGYQLKAGSPALGAGSPVTGNGGRDYFGNKVPAKTPNIGAYQGGAVSGGY</sequence>
<accession>A0ABP4HA09</accession>